<dbReference type="PANTHER" id="PTHR43095">
    <property type="entry name" value="SUGAR KINASE"/>
    <property type="match status" value="1"/>
</dbReference>
<keyword evidence="2" id="KW-0808">Transferase</keyword>
<feature type="domain" description="Carbohydrate kinase FGGY N-terminal" evidence="4">
    <location>
        <begin position="17"/>
        <end position="239"/>
    </location>
</feature>
<dbReference type="CDD" id="cd07809">
    <property type="entry name" value="ASKHA_NBD_FGGY_BaXK-like"/>
    <property type="match status" value="1"/>
</dbReference>
<dbReference type="InterPro" id="IPR043129">
    <property type="entry name" value="ATPase_NBD"/>
</dbReference>
<dbReference type="InterPro" id="IPR018484">
    <property type="entry name" value="FGGY_N"/>
</dbReference>
<dbReference type="OrthoDB" id="9760563at2"/>
<accession>A0A4R8A7H4</accession>
<keyword evidence="3 6" id="KW-0418">Kinase</keyword>
<evidence type="ECO:0000256" key="3">
    <source>
        <dbReference type="ARBA" id="ARBA00022777"/>
    </source>
</evidence>
<dbReference type="Proteomes" id="UP000294743">
    <property type="component" value="Unassembled WGS sequence"/>
</dbReference>
<dbReference type="RefSeq" id="WP_134168123.1">
    <property type="nucleotide sequence ID" value="NZ_SODD01000004.1"/>
</dbReference>
<evidence type="ECO:0000259" key="4">
    <source>
        <dbReference type="Pfam" id="PF00370"/>
    </source>
</evidence>
<dbReference type="GO" id="GO:0005975">
    <property type="term" value="P:carbohydrate metabolic process"/>
    <property type="evidence" value="ECO:0007669"/>
    <property type="project" value="InterPro"/>
</dbReference>
<protein>
    <submittedName>
        <fullName evidence="6">Sugar (Pentulose or hexulose) kinase</fullName>
    </submittedName>
</protein>
<evidence type="ECO:0000256" key="1">
    <source>
        <dbReference type="ARBA" id="ARBA00009156"/>
    </source>
</evidence>
<evidence type="ECO:0000313" key="6">
    <source>
        <dbReference type="EMBL" id="TDW25561.1"/>
    </source>
</evidence>
<comment type="caution">
    <text evidence="6">The sequence shown here is derived from an EMBL/GenBank/DDBJ whole genome shotgun (WGS) entry which is preliminary data.</text>
</comment>
<dbReference type="InterPro" id="IPR050406">
    <property type="entry name" value="FGGY_Carb_Kinase"/>
</dbReference>
<dbReference type="Pfam" id="PF00370">
    <property type="entry name" value="FGGY_N"/>
    <property type="match status" value="1"/>
</dbReference>
<dbReference type="InterPro" id="IPR018485">
    <property type="entry name" value="FGGY_C"/>
</dbReference>
<dbReference type="SUPFAM" id="SSF53067">
    <property type="entry name" value="Actin-like ATPase domain"/>
    <property type="match status" value="2"/>
</dbReference>
<dbReference type="AlphaFoldDB" id="A0A4R8A7H4"/>
<gene>
    <name evidence="6" type="ORF">EDD63_10491</name>
</gene>
<organism evidence="6 7">
    <name type="scientific">Breznakia blatticola</name>
    <dbReference type="NCBI Taxonomy" id="1754012"/>
    <lineage>
        <taxon>Bacteria</taxon>
        <taxon>Bacillati</taxon>
        <taxon>Bacillota</taxon>
        <taxon>Erysipelotrichia</taxon>
        <taxon>Erysipelotrichales</taxon>
        <taxon>Erysipelotrichaceae</taxon>
        <taxon>Breznakia</taxon>
    </lineage>
</organism>
<comment type="similarity">
    <text evidence="1">Belongs to the FGGY kinase family.</text>
</comment>
<dbReference type="PANTHER" id="PTHR43095:SF5">
    <property type="entry name" value="XYLULOSE KINASE"/>
    <property type="match status" value="1"/>
</dbReference>
<dbReference type="Gene3D" id="3.30.420.40">
    <property type="match status" value="2"/>
</dbReference>
<evidence type="ECO:0000259" key="5">
    <source>
        <dbReference type="Pfam" id="PF02782"/>
    </source>
</evidence>
<feature type="domain" description="Carbohydrate kinase FGGY C-terminal" evidence="5">
    <location>
        <begin position="277"/>
        <end position="474"/>
    </location>
</feature>
<name>A0A4R8A7H4_9FIRM</name>
<keyword evidence="7" id="KW-1185">Reference proteome</keyword>
<dbReference type="GO" id="GO:0016301">
    <property type="term" value="F:kinase activity"/>
    <property type="evidence" value="ECO:0007669"/>
    <property type="project" value="UniProtKB-KW"/>
</dbReference>
<proteinExistence type="inferred from homology"/>
<dbReference type="EMBL" id="SODD01000004">
    <property type="protein sequence ID" value="TDW25561.1"/>
    <property type="molecule type" value="Genomic_DNA"/>
</dbReference>
<evidence type="ECO:0000256" key="2">
    <source>
        <dbReference type="ARBA" id="ARBA00022679"/>
    </source>
</evidence>
<sequence>MNKEQVKQEILAGSTSLGIELGSTRIKAVLIASDTTVIASGNHEWQSRFENGIFTYSEEDVWSGIQASFRALKEDVKKAYGVKLVKIGQMGISAMMHGYMVFDKQDKLLVPFRTWQNTMTQEASKKLTELFNYKIPQRWSIAHLYQAMLAKEEHVHDIHFLSTLAGYVHYKLTNQKVIGVGEASGMFPIDLETKDYNQQMIDTFDLLAKTDGYSWNLRDILPSVLLAGEQAGTLSTSGALLLEPSGELETGSIFCPPEGDAGTGMVATNAVEVKTGNISAGTSTFAMIVLEHELSKVYDAVDIVTTPSGELVAMVHVNNCTSDLNAWMQLFEQLLDTFGSTISKHDLFTTLFKKALEGDVDCGGLLNYNYLSGEHITEIDHGRPLFVRTPNSSFTLANFMRTQLYASFGVLKLGMDILLKEEKVSLDCIYGHGGFFKTEEVGQRVLAAALRTPVALMETAGEGGAWGIAVLAKYTKENTKKLASYLKEDVFKNAKQAIILPHEDEAIGFDAFMEKYVEALPVVKLASELISQ</sequence>
<evidence type="ECO:0000313" key="7">
    <source>
        <dbReference type="Proteomes" id="UP000294743"/>
    </source>
</evidence>
<dbReference type="Pfam" id="PF02782">
    <property type="entry name" value="FGGY_C"/>
    <property type="match status" value="1"/>
</dbReference>
<reference evidence="6 7" key="1">
    <citation type="submission" date="2019-03" db="EMBL/GenBank/DDBJ databases">
        <title>Genomic Encyclopedia of Type Strains, Phase IV (KMG-IV): sequencing the most valuable type-strain genomes for metagenomic binning, comparative biology and taxonomic classification.</title>
        <authorList>
            <person name="Goeker M."/>
        </authorList>
    </citation>
    <scope>NUCLEOTIDE SEQUENCE [LARGE SCALE GENOMIC DNA]</scope>
    <source>
        <strain evidence="6 7">DSM 28867</strain>
    </source>
</reference>